<dbReference type="OrthoDB" id="9785707at2"/>
<gene>
    <name evidence="3" type="ORF">SAMN06265360_106256</name>
</gene>
<evidence type="ECO:0000313" key="3">
    <source>
        <dbReference type="EMBL" id="SNR46895.1"/>
    </source>
</evidence>
<evidence type="ECO:0000313" key="4">
    <source>
        <dbReference type="Proteomes" id="UP000198348"/>
    </source>
</evidence>
<comment type="similarity">
    <text evidence="1">Belongs to the DprA/Smf family.</text>
</comment>
<accession>A0A238WK07</accession>
<dbReference type="InterPro" id="IPR057666">
    <property type="entry name" value="DrpA_SLOG"/>
</dbReference>
<dbReference type="Pfam" id="PF02481">
    <property type="entry name" value="DNA_processg_A"/>
    <property type="match status" value="1"/>
</dbReference>
<evidence type="ECO:0000256" key="1">
    <source>
        <dbReference type="ARBA" id="ARBA00006525"/>
    </source>
</evidence>
<name>A0A238WK07_9PSEU</name>
<dbReference type="SUPFAM" id="SSF102405">
    <property type="entry name" value="MCP/YpsA-like"/>
    <property type="match status" value="1"/>
</dbReference>
<dbReference type="Gene3D" id="3.40.50.450">
    <property type="match status" value="1"/>
</dbReference>
<proteinExistence type="inferred from homology"/>
<feature type="domain" description="Smf/DprA SLOG" evidence="2">
    <location>
        <begin position="78"/>
        <end position="261"/>
    </location>
</feature>
<dbReference type="Proteomes" id="UP000198348">
    <property type="component" value="Unassembled WGS sequence"/>
</dbReference>
<reference evidence="3 4" key="1">
    <citation type="submission" date="2017-06" db="EMBL/GenBank/DDBJ databases">
        <authorList>
            <person name="Kim H.J."/>
            <person name="Triplett B.A."/>
        </authorList>
    </citation>
    <scope>NUCLEOTIDE SEQUENCE [LARGE SCALE GENOMIC DNA]</scope>
    <source>
        <strain evidence="3 4">DSM 45207</strain>
    </source>
</reference>
<sequence>MGMTCPSEEHIALVALLRSLPKGTSWSDATERVLEHGSAQAAWASRDEGALLPDPATPDMLSSARSDLHSWADHGWRFLSILDPDYPSRLREIYQAPPFLFARGRVMPDDLAVSVVGSRKASERARDIARLIAGDLVEAGITVLSGLAEGIDTAAHEAALDADGRTVAILGTGISRAYPESNRELQDTIAEAGLVLSQFWPDAPPQRHSFPMRNAVMSGYGRATVVVEAGEHSGARTQARKAVEHGRPVILTDDVVASTEWAKKLQGRPGVHVATNRAEFMRHTHQVVEQERDAERLFNELVGSGW</sequence>
<evidence type="ECO:0000259" key="2">
    <source>
        <dbReference type="Pfam" id="PF02481"/>
    </source>
</evidence>
<keyword evidence="4" id="KW-1185">Reference proteome</keyword>
<protein>
    <submittedName>
        <fullName evidence="3">DNA processing protein</fullName>
    </submittedName>
</protein>
<dbReference type="EMBL" id="FZNW01000006">
    <property type="protein sequence ID" value="SNR46895.1"/>
    <property type="molecule type" value="Genomic_DNA"/>
</dbReference>
<dbReference type="AlphaFoldDB" id="A0A238WK07"/>
<dbReference type="InterPro" id="IPR003488">
    <property type="entry name" value="DprA"/>
</dbReference>
<dbReference type="PANTHER" id="PTHR43022:SF1">
    <property type="entry name" value="PROTEIN SMF"/>
    <property type="match status" value="1"/>
</dbReference>
<dbReference type="PANTHER" id="PTHR43022">
    <property type="entry name" value="PROTEIN SMF"/>
    <property type="match status" value="1"/>
</dbReference>
<dbReference type="GO" id="GO:0009294">
    <property type="term" value="P:DNA-mediated transformation"/>
    <property type="evidence" value="ECO:0007669"/>
    <property type="project" value="InterPro"/>
</dbReference>
<organism evidence="3 4">
    <name type="scientific">Haloechinothrix alba</name>
    <dbReference type="NCBI Taxonomy" id="664784"/>
    <lineage>
        <taxon>Bacteria</taxon>
        <taxon>Bacillati</taxon>
        <taxon>Actinomycetota</taxon>
        <taxon>Actinomycetes</taxon>
        <taxon>Pseudonocardiales</taxon>
        <taxon>Pseudonocardiaceae</taxon>
        <taxon>Haloechinothrix</taxon>
    </lineage>
</organism>